<proteinExistence type="inferred from homology"/>
<dbReference type="AlphaFoldDB" id="A0A177TX05"/>
<evidence type="ECO:0000256" key="3">
    <source>
        <dbReference type="ARBA" id="ARBA00022630"/>
    </source>
</evidence>
<keyword evidence="4" id="KW-0274">FAD</keyword>
<reference evidence="7" key="2">
    <citation type="journal article" date="2019" name="IMA Fungus">
        <title>Genome sequencing and comparison of five Tilletia species to identify candidate genes for the detection of regulated species infecting wheat.</title>
        <authorList>
            <person name="Nguyen H.D.T."/>
            <person name="Sultana T."/>
            <person name="Kesanakurti P."/>
            <person name="Hambleton S."/>
        </authorList>
    </citation>
    <scope>NUCLEOTIDE SEQUENCE</scope>
    <source>
        <strain evidence="7">DAOMC 236416</strain>
    </source>
</reference>
<dbReference type="Gene3D" id="3.30.9.10">
    <property type="entry name" value="D-Amino Acid Oxidase, subunit A, domain 2"/>
    <property type="match status" value="1"/>
</dbReference>
<evidence type="ECO:0000259" key="6">
    <source>
        <dbReference type="Pfam" id="PF01266"/>
    </source>
</evidence>
<feature type="domain" description="FAD dependent oxidoreductase" evidence="6">
    <location>
        <begin position="7"/>
        <end position="394"/>
    </location>
</feature>
<dbReference type="EMBL" id="LWDF02000716">
    <property type="protein sequence ID" value="KAE8244037.1"/>
    <property type="molecule type" value="Genomic_DNA"/>
</dbReference>
<dbReference type="InterPro" id="IPR006076">
    <property type="entry name" value="FAD-dep_OxRdtase"/>
</dbReference>
<evidence type="ECO:0000256" key="4">
    <source>
        <dbReference type="ARBA" id="ARBA00022827"/>
    </source>
</evidence>
<comment type="caution">
    <text evidence="7">The sequence shown here is derived from an EMBL/GenBank/DDBJ whole genome shotgun (WGS) entry which is preliminary data.</text>
</comment>
<evidence type="ECO:0000313" key="8">
    <source>
        <dbReference type="Proteomes" id="UP000077521"/>
    </source>
</evidence>
<dbReference type="GO" id="GO:0005737">
    <property type="term" value="C:cytoplasm"/>
    <property type="evidence" value="ECO:0007669"/>
    <property type="project" value="TreeGrafter"/>
</dbReference>
<organism evidence="7 8">
    <name type="scientific">Tilletia indica</name>
    <dbReference type="NCBI Taxonomy" id="43049"/>
    <lineage>
        <taxon>Eukaryota</taxon>
        <taxon>Fungi</taxon>
        <taxon>Dikarya</taxon>
        <taxon>Basidiomycota</taxon>
        <taxon>Ustilaginomycotina</taxon>
        <taxon>Exobasidiomycetes</taxon>
        <taxon>Tilletiales</taxon>
        <taxon>Tilletiaceae</taxon>
        <taxon>Tilletia</taxon>
    </lineage>
</organism>
<keyword evidence="5" id="KW-0560">Oxidoreductase</keyword>
<reference evidence="7" key="1">
    <citation type="submission" date="2016-04" db="EMBL/GenBank/DDBJ databases">
        <authorList>
            <person name="Nguyen H.D."/>
            <person name="Samba Siva P."/>
            <person name="Cullis J."/>
            <person name="Levesque C.A."/>
            <person name="Hambleton S."/>
        </authorList>
    </citation>
    <scope>NUCLEOTIDE SEQUENCE</scope>
    <source>
        <strain evidence="7">DAOMC 236416</strain>
    </source>
</reference>
<dbReference type="SUPFAM" id="SSF51971">
    <property type="entry name" value="Nucleotide-binding domain"/>
    <property type="match status" value="1"/>
</dbReference>
<dbReference type="GO" id="GO:0003884">
    <property type="term" value="F:D-amino-acid oxidase activity"/>
    <property type="evidence" value="ECO:0007669"/>
    <property type="project" value="InterPro"/>
</dbReference>
<gene>
    <name evidence="7" type="ORF">A4X13_0g6844</name>
</gene>
<comment type="cofactor">
    <cofactor evidence="1">
        <name>FAD</name>
        <dbReference type="ChEBI" id="CHEBI:57692"/>
    </cofactor>
</comment>
<dbReference type="GO" id="GO:0071949">
    <property type="term" value="F:FAD binding"/>
    <property type="evidence" value="ECO:0007669"/>
    <property type="project" value="InterPro"/>
</dbReference>
<keyword evidence="8" id="KW-1185">Reference proteome</keyword>
<dbReference type="PANTHER" id="PTHR11530:SF11">
    <property type="entry name" value="D-ASPARTATE OXIDASE"/>
    <property type="match status" value="1"/>
</dbReference>
<dbReference type="GO" id="GO:0019478">
    <property type="term" value="P:D-amino acid catabolic process"/>
    <property type="evidence" value="ECO:0007669"/>
    <property type="project" value="TreeGrafter"/>
</dbReference>
<dbReference type="Pfam" id="PF01266">
    <property type="entry name" value="DAO"/>
    <property type="match status" value="1"/>
</dbReference>
<dbReference type="SUPFAM" id="SSF54373">
    <property type="entry name" value="FAD-linked reductases, C-terminal domain"/>
    <property type="match status" value="1"/>
</dbReference>
<dbReference type="InterPro" id="IPR023209">
    <property type="entry name" value="DAO"/>
</dbReference>
<comment type="similarity">
    <text evidence="2">Belongs to the DAMOX/DASOX family.</text>
</comment>
<name>A0A177TX05_9BASI</name>
<sequence>MPNPRVVLILGGGVIGLSTGVHLLEQHKEQSQGNIPDLKVIIASEYLPREVDRQLSPEQSQTELQQALKAYPASYASIWAGAHHVTDTNEPFMGTIVKKTYDRLVRLEKQFSQEQSPYFPAPLYWVEQIEHFATSKKGESSPPWTGLFDYYPDFRVLEKAPHSDHSCTFRTLDIDTRTYLPWLLSRFRELGGVTLPPFRFASIASAISAPITREALAGKHPDAIVVATGHYLPKNHKLTEADNEEKAKDFTLRGQVLRIRAPWRGPVGISRVNEDGFRDIYCLPFSDGTCVVGGTRVPDDIDPNPQDETTDAILRRVLPIIPDLRKPDADLSAPLQTQVDIFAVGVGLRPSRRGGPRIERDDTGLDGTAIVWCYGFGGTGYQSSWGSAEAVCELLHKTVRSA</sequence>
<accession>A0A177TX05</accession>
<keyword evidence="3" id="KW-0285">Flavoprotein</keyword>
<dbReference type="PANTHER" id="PTHR11530">
    <property type="entry name" value="D-AMINO ACID OXIDASE"/>
    <property type="match status" value="1"/>
</dbReference>
<dbReference type="Proteomes" id="UP000077521">
    <property type="component" value="Unassembled WGS sequence"/>
</dbReference>
<evidence type="ECO:0000313" key="7">
    <source>
        <dbReference type="EMBL" id="KAE8244037.1"/>
    </source>
</evidence>
<dbReference type="Gene3D" id="3.40.50.720">
    <property type="entry name" value="NAD(P)-binding Rossmann-like Domain"/>
    <property type="match status" value="1"/>
</dbReference>
<protein>
    <recommendedName>
        <fullName evidence="6">FAD dependent oxidoreductase domain-containing protein</fullName>
    </recommendedName>
</protein>
<evidence type="ECO:0000256" key="2">
    <source>
        <dbReference type="ARBA" id="ARBA00006730"/>
    </source>
</evidence>
<evidence type="ECO:0000256" key="1">
    <source>
        <dbReference type="ARBA" id="ARBA00001974"/>
    </source>
</evidence>
<evidence type="ECO:0000256" key="5">
    <source>
        <dbReference type="ARBA" id="ARBA00023002"/>
    </source>
</evidence>